<feature type="signal peptide" evidence="2">
    <location>
        <begin position="1"/>
        <end position="19"/>
    </location>
</feature>
<dbReference type="OrthoDB" id="5647795at2"/>
<gene>
    <name evidence="4" type="ORF">HT99x_003880</name>
    <name evidence="3" type="ORF">HT99x_00942</name>
</gene>
<feature type="compositionally biased region" description="Low complexity" evidence="1">
    <location>
        <begin position="80"/>
        <end position="90"/>
    </location>
</feature>
<sequence>MKRLTWILLATTIPTVVIATTAAVTTENANSNLAQEQAAQATTATSENAKPSDATTPATSVNAAGLPLSGSDTTTISADPAATVAPTPTVSNAAGQPVSGSETTAISADPAATTSVAAPEKVGPRPGGPNKGMLPEEFKVYYSEKTGFSKTALKGSTEKIIPTKNDFTEVPGCYISCYSKDKDKGVYHVGDNTYLIGQIRVSGHYYGGNCLPKGFESKDIRNAKEFKEMCEKDFPDKCEKESCTVGSNSSAQWFN</sequence>
<reference evidence="4" key="2">
    <citation type="journal article" date="2016" name="Genome Announc.">
        <title>Draft Genome Sequences of Two Novel Amoeba-Resistant Intranuclear Bacteria, 'Candidatus Berkiella cookevillensis' and 'Candidatus Berkiella aquae'.</title>
        <authorList>
            <person name="Mehari Y.T."/>
            <person name="Arivett B.A."/>
            <person name="Farone A.L."/>
            <person name="Gunderson J.H."/>
            <person name="Farone M.B."/>
        </authorList>
    </citation>
    <scope>NUCLEOTIDE SEQUENCE</scope>
    <source>
        <strain evidence="4">HT99</strain>
    </source>
</reference>
<evidence type="ECO:0000256" key="2">
    <source>
        <dbReference type="SAM" id="SignalP"/>
    </source>
</evidence>
<feature type="region of interest" description="Disordered" evidence="1">
    <location>
        <begin position="34"/>
        <end position="132"/>
    </location>
</feature>
<proteinExistence type="predicted"/>
<dbReference type="STRING" id="295108.HT99x_00942"/>
<name>A0A0Q9YYC3_9GAMM</name>
<dbReference type="AlphaFoldDB" id="A0A0Q9YYC3"/>
<feature type="compositionally biased region" description="Polar residues" evidence="1">
    <location>
        <begin position="91"/>
        <end position="116"/>
    </location>
</feature>
<dbReference type="RefSeq" id="WP_075065580.1">
    <property type="nucleotide sequence ID" value="NZ_LKAJ02000001.1"/>
</dbReference>
<accession>A0A0Q9YYC3</accession>
<feature type="compositionally biased region" description="Polar residues" evidence="1">
    <location>
        <begin position="46"/>
        <end position="62"/>
    </location>
</feature>
<organism evidence="3">
    <name type="scientific">Candidatus Berkiella aquae</name>
    <dbReference type="NCBI Taxonomy" id="295108"/>
    <lineage>
        <taxon>Bacteria</taxon>
        <taxon>Pseudomonadati</taxon>
        <taxon>Pseudomonadota</taxon>
        <taxon>Gammaproteobacteria</taxon>
        <taxon>Candidatus Berkiellales</taxon>
        <taxon>Candidatus Berkiellaceae</taxon>
        <taxon>Candidatus Berkiella</taxon>
    </lineage>
</organism>
<dbReference type="EMBL" id="LKAJ01000003">
    <property type="protein sequence ID" value="KRG21751.1"/>
    <property type="molecule type" value="Genomic_DNA"/>
</dbReference>
<reference evidence="4" key="3">
    <citation type="submission" date="2021-06" db="EMBL/GenBank/DDBJ databases">
        <title>Genomic Description and Analysis of Intracellular Bacteria, Candidatus Berkiella cookevillensis and Candidatus Berkiella aquae.</title>
        <authorList>
            <person name="Kidane D.T."/>
            <person name="Mehari Y.T."/>
            <person name="Rice F.C."/>
            <person name="Arivett B.A."/>
            <person name="Farone A.L."/>
            <person name="Berk S.G."/>
            <person name="Farone M.B."/>
        </authorList>
    </citation>
    <scope>NUCLEOTIDE SEQUENCE</scope>
    <source>
        <strain evidence="4">HT99</strain>
    </source>
</reference>
<dbReference type="EMBL" id="LKAJ02000001">
    <property type="protein sequence ID" value="MCS5710556.1"/>
    <property type="molecule type" value="Genomic_DNA"/>
</dbReference>
<evidence type="ECO:0000313" key="3">
    <source>
        <dbReference type="EMBL" id="KRG21751.1"/>
    </source>
</evidence>
<dbReference type="Proteomes" id="UP000051497">
    <property type="component" value="Unassembled WGS sequence"/>
</dbReference>
<reference evidence="3" key="1">
    <citation type="submission" date="2015-09" db="EMBL/GenBank/DDBJ databases">
        <title>Draft Genome Sequences of Two Novel Amoeba-resistant Intranuclear Bacteria, Candidatus Berkiella cookevillensis and Candidatus Berkiella aquae.</title>
        <authorList>
            <person name="Mehari Y.T."/>
            <person name="Arivett B.A."/>
            <person name="Farone A.L."/>
            <person name="Gunderson J.H."/>
            <person name="Farone M.B."/>
        </authorList>
    </citation>
    <scope>NUCLEOTIDE SEQUENCE [LARGE SCALE GENOMIC DNA]</scope>
    <source>
        <strain evidence="3">HT99</strain>
    </source>
</reference>
<keyword evidence="2" id="KW-0732">Signal</keyword>
<evidence type="ECO:0000313" key="5">
    <source>
        <dbReference type="Proteomes" id="UP000051497"/>
    </source>
</evidence>
<keyword evidence="5" id="KW-1185">Reference proteome</keyword>
<protein>
    <submittedName>
        <fullName evidence="3">Uncharacterized protein</fullName>
    </submittedName>
</protein>
<evidence type="ECO:0000256" key="1">
    <source>
        <dbReference type="SAM" id="MobiDB-lite"/>
    </source>
</evidence>
<feature type="chain" id="PRO_5043129890" evidence="2">
    <location>
        <begin position="20"/>
        <end position="255"/>
    </location>
</feature>
<feature type="compositionally biased region" description="Low complexity" evidence="1">
    <location>
        <begin position="34"/>
        <end position="45"/>
    </location>
</feature>
<evidence type="ECO:0000313" key="4">
    <source>
        <dbReference type="EMBL" id="MCS5710556.1"/>
    </source>
</evidence>
<comment type="caution">
    <text evidence="3">The sequence shown here is derived from an EMBL/GenBank/DDBJ whole genome shotgun (WGS) entry which is preliminary data.</text>
</comment>